<keyword evidence="9" id="KW-0472">Membrane</keyword>
<dbReference type="GO" id="GO:0046872">
    <property type="term" value="F:metal ion binding"/>
    <property type="evidence" value="ECO:0007669"/>
    <property type="project" value="UniProtKB-KW"/>
</dbReference>
<evidence type="ECO:0000256" key="5">
    <source>
        <dbReference type="ARBA" id="ARBA00022692"/>
    </source>
</evidence>
<evidence type="ECO:0000256" key="9">
    <source>
        <dbReference type="ARBA" id="ARBA00023136"/>
    </source>
</evidence>
<evidence type="ECO:0000256" key="6">
    <source>
        <dbReference type="ARBA" id="ARBA00022723"/>
    </source>
</evidence>
<feature type="binding site" description="covalent" evidence="10">
    <location>
        <position position="178"/>
    </location>
    <ligand>
        <name>heme c</name>
        <dbReference type="ChEBI" id="CHEBI:61717"/>
    </ligand>
</feature>
<dbReference type="FunCoup" id="E9G9E0">
    <property type="interactions" value="1595"/>
</dbReference>
<dbReference type="KEGG" id="dpx:DAPPUDRAFT_47680"/>
<dbReference type="AlphaFoldDB" id="E9G9E0"/>
<dbReference type="OrthoDB" id="5925at2759"/>
<dbReference type="OMA" id="FMDLIDV"/>
<accession>E9G9E0</accession>
<evidence type="ECO:0000256" key="4">
    <source>
        <dbReference type="ARBA" id="ARBA00022617"/>
    </source>
</evidence>
<comment type="similarity">
    <text evidence="3">Belongs to the cytochrome c family.</text>
</comment>
<keyword evidence="11" id="KW-0732">Signal</keyword>
<dbReference type="InterPro" id="IPR002326">
    <property type="entry name" value="Cyt_c1"/>
</dbReference>
<dbReference type="GO" id="GO:0006122">
    <property type="term" value="P:mitochondrial electron transport, ubiquinol to cytochrome c"/>
    <property type="evidence" value="ECO:0000318"/>
    <property type="project" value="GO_Central"/>
</dbReference>
<evidence type="ECO:0000313" key="13">
    <source>
        <dbReference type="Proteomes" id="UP000000305"/>
    </source>
</evidence>
<keyword evidence="13" id="KW-1185">Reference proteome</keyword>
<dbReference type="PANTHER" id="PTHR10266:SF3">
    <property type="entry name" value="CYTOCHROME C1, HEME PROTEIN, MITOCHONDRIAL"/>
    <property type="match status" value="1"/>
</dbReference>
<evidence type="ECO:0000256" key="3">
    <source>
        <dbReference type="ARBA" id="ARBA00006488"/>
    </source>
</evidence>
<dbReference type="HOGENOM" id="CLU_040334_1_2_1"/>
<comment type="function">
    <text evidence="1">Electron carrier protein. The oxidized form of the cytochrome c heme group can accept an electron from the heme group of the cytochrome c1 subunit of cytochrome reductase. Cytochrome c then transfers this electron to the cytochrome oxidase complex, the final protein carrier in the mitochondrial electron-transport chain.</text>
</comment>
<keyword evidence="7" id="KW-1133">Transmembrane helix</keyword>
<dbReference type="InterPro" id="IPR036909">
    <property type="entry name" value="Cyt_c-like_dom_sf"/>
</dbReference>
<feature type="chain" id="PRO_5003240133" description="Cytochrome c domain-containing protein" evidence="11">
    <location>
        <begin position="19"/>
        <end position="224"/>
    </location>
</feature>
<evidence type="ECO:0008006" key="14">
    <source>
        <dbReference type="Google" id="ProtNLM"/>
    </source>
</evidence>
<dbReference type="Gene3D" id="1.10.760.10">
    <property type="entry name" value="Cytochrome c-like domain"/>
    <property type="match status" value="1"/>
</dbReference>
<evidence type="ECO:0000256" key="2">
    <source>
        <dbReference type="ARBA" id="ARBA00004370"/>
    </source>
</evidence>
<dbReference type="PANTHER" id="PTHR10266">
    <property type="entry name" value="CYTOCHROME C1"/>
    <property type="match status" value="1"/>
</dbReference>
<feature type="binding site" description="covalent" evidence="10">
    <location>
        <position position="55"/>
    </location>
    <ligand>
        <name>heme c</name>
        <dbReference type="ChEBI" id="CHEBI:61717"/>
    </ligand>
</feature>
<comment type="subcellular location">
    <subcellularLocation>
        <location evidence="2">Membrane</location>
    </subcellularLocation>
</comment>
<sequence>MKALLLFLLLGTPLGVKAESETPPLTQQLWSFSGMRGTFDRGALQRSLQVCKEVCSACHSLKRVRFRELQALGFSAEDIKTFAQSYEITDGPNNEGEMFTRAGLPSDAFPNPFKNDQASRAGNHGALPPDLSLIVKARAGGADYIYALLTSYSSPPRGIKLGENMSYNPYFPGHQIAMAPPFVVDQVTYADGTPATVDQMARDVTTFLAWTAEPESETRKAMGW</sequence>
<evidence type="ECO:0000256" key="10">
    <source>
        <dbReference type="PIRSR" id="PIRSR602326-1"/>
    </source>
</evidence>
<feature type="signal peptide" evidence="11">
    <location>
        <begin position="1"/>
        <end position="18"/>
    </location>
</feature>
<dbReference type="Pfam" id="PF02167">
    <property type="entry name" value="Cytochrom_C1"/>
    <property type="match status" value="1"/>
</dbReference>
<dbReference type="eggNOG" id="KOG3052">
    <property type="taxonomic scope" value="Eukaryota"/>
</dbReference>
<dbReference type="Proteomes" id="UP000000305">
    <property type="component" value="Unassembled WGS sequence"/>
</dbReference>
<name>E9G9E0_DAPPU</name>
<feature type="binding site" description="covalent" evidence="10">
    <location>
        <position position="59"/>
    </location>
    <ligand>
        <name>heme c</name>
        <dbReference type="ChEBI" id="CHEBI:61717"/>
    </ligand>
</feature>
<dbReference type="SUPFAM" id="SSF46626">
    <property type="entry name" value="Cytochrome c"/>
    <property type="match status" value="1"/>
</dbReference>
<dbReference type="GO" id="GO:0009055">
    <property type="term" value="F:electron transfer activity"/>
    <property type="evidence" value="ECO:0007669"/>
    <property type="project" value="InterPro"/>
</dbReference>
<evidence type="ECO:0000256" key="11">
    <source>
        <dbReference type="SAM" id="SignalP"/>
    </source>
</evidence>
<evidence type="ECO:0000256" key="7">
    <source>
        <dbReference type="ARBA" id="ARBA00022989"/>
    </source>
</evidence>
<organism evidence="12 13">
    <name type="scientific">Daphnia pulex</name>
    <name type="common">Water flea</name>
    <dbReference type="NCBI Taxonomy" id="6669"/>
    <lineage>
        <taxon>Eukaryota</taxon>
        <taxon>Metazoa</taxon>
        <taxon>Ecdysozoa</taxon>
        <taxon>Arthropoda</taxon>
        <taxon>Crustacea</taxon>
        <taxon>Branchiopoda</taxon>
        <taxon>Diplostraca</taxon>
        <taxon>Cladocera</taxon>
        <taxon>Anomopoda</taxon>
        <taxon>Daphniidae</taxon>
        <taxon>Daphnia</taxon>
    </lineage>
</organism>
<keyword evidence="4 10" id="KW-0349">Heme</keyword>
<dbReference type="InParanoid" id="E9G9E0"/>
<dbReference type="GO" id="GO:0045275">
    <property type="term" value="C:respiratory chain complex III"/>
    <property type="evidence" value="ECO:0000318"/>
    <property type="project" value="GO_Central"/>
</dbReference>
<keyword evidence="5" id="KW-0812">Transmembrane</keyword>
<reference evidence="12 13" key="1">
    <citation type="journal article" date="2011" name="Science">
        <title>The ecoresponsive genome of Daphnia pulex.</title>
        <authorList>
            <person name="Colbourne J.K."/>
            <person name="Pfrender M.E."/>
            <person name="Gilbert D."/>
            <person name="Thomas W.K."/>
            <person name="Tucker A."/>
            <person name="Oakley T.H."/>
            <person name="Tokishita S."/>
            <person name="Aerts A."/>
            <person name="Arnold G.J."/>
            <person name="Basu M.K."/>
            <person name="Bauer D.J."/>
            <person name="Caceres C.E."/>
            <person name="Carmel L."/>
            <person name="Casola C."/>
            <person name="Choi J.H."/>
            <person name="Detter J.C."/>
            <person name="Dong Q."/>
            <person name="Dusheyko S."/>
            <person name="Eads B.D."/>
            <person name="Frohlich T."/>
            <person name="Geiler-Samerotte K.A."/>
            <person name="Gerlach D."/>
            <person name="Hatcher P."/>
            <person name="Jogdeo S."/>
            <person name="Krijgsveld J."/>
            <person name="Kriventseva E.V."/>
            <person name="Kultz D."/>
            <person name="Laforsch C."/>
            <person name="Lindquist E."/>
            <person name="Lopez J."/>
            <person name="Manak J.R."/>
            <person name="Muller J."/>
            <person name="Pangilinan J."/>
            <person name="Patwardhan R.P."/>
            <person name="Pitluck S."/>
            <person name="Pritham E.J."/>
            <person name="Rechtsteiner A."/>
            <person name="Rho M."/>
            <person name="Rogozin I.B."/>
            <person name="Sakarya O."/>
            <person name="Salamov A."/>
            <person name="Schaack S."/>
            <person name="Shapiro H."/>
            <person name="Shiga Y."/>
            <person name="Skalitzky C."/>
            <person name="Smith Z."/>
            <person name="Souvorov A."/>
            <person name="Sung W."/>
            <person name="Tang Z."/>
            <person name="Tsuchiya D."/>
            <person name="Tu H."/>
            <person name="Vos H."/>
            <person name="Wang M."/>
            <person name="Wolf Y.I."/>
            <person name="Yamagata H."/>
            <person name="Yamada T."/>
            <person name="Ye Y."/>
            <person name="Shaw J.R."/>
            <person name="Andrews J."/>
            <person name="Crease T.J."/>
            <person name="Tang H."/>
            <person name="Lucas S.M."/>
            <person name="Robertson H.M."/>
            <person name="Bork P."/>
            <person name="Koonin E.V."/>
            <person name="Zdobnov E.M."/>
            <person name="Grigoriev I.V."/>
            <person name="Lynch M."/>
            <person name="Boore J.L."/>
        </authorList>
    </citation>
    <scope>NUCLEOTIDE SEQUENCE [LARGE SCALE GENOMIC DNA]</scope>
</reference>
<dbReference type="GO" id="GO:0005739">
    <property type="term" value="C:mitochondrion"/>
    <property type="evidence" value="ECO:0007669"/>
    <property type="project" value="GOC"/>
</dbReference>
<comment type="cofactor">
    <cofactor evidence="10">
        <name>heme c</name>
        <dbReference type="ChEBI" id="CHEBI:61717"/>
    </cofactor>
    <text evidence="10">Binds 1 heme c group covalently per subunit.</text>
</comment>
<protein>
    <recommendedName>
        <fullName evidence="14">Cytochrome c domain-containing protein</fullName>
    </recommendedName>
</protein>
<evidence type="ECO:0000256" key="1">
    <source>
        <dbReference type="ARBA" id="ARBA00002555"/>
    </source>
</evidence>
<proteinExistence type="inferred from homology"/>
<dbReference type="FunFam" id="1.10.760.10:FF:000018">
    <property type="entry name" value="Cytochrome c1, heme protein, mitochondrial"/>
    <property type="match status" value="1"/>
</dbReference>
<dbReference type="PhylomeDB" id="E9G9E0"/>
<evidence type="ECO:0000313" key="12">
    <source>
        <dbReference type="EMBL" id="EFX83892.1"/>
    </source>
</evidence>
<dbReference type="GO" id="GO:0020037">
    <property type="term" value="F:heme binding"/>
    <property type="evidence" value="ECO:0007669"/>
    <property type="project" value="InterPro"/>
</dbReference>
<dbReference type="EMBL" id="GL732536">
    <property type="protein sequence ID" value="EFX83892.1"/>
    <property type="molecule type" value="Genomic_DNA"/>
</dbReference>
<dbReference type="PRINTS" id="PR00603">
    <property type="entry name" value="CYTOCHROMEC1"/>
</dbReference>
<keyword evidence="6 10" id="KW-0479">Metal-binding</keyword>
<dbReference type="STRING" id="6669.E9G9E0"/>
<feature type="binding site" description="covalent" evidence="10">
    <location>
        <position position="58"/>
    </location>
    <ligand>
        <name>heme c</name>
        <dbReference type="ChEBI" id="CHEBI:61717"/>
    </ligand>
</feature>
<evidence type="ECO:0000256" key="8">
    <source>
        <dbReference type="ARBA" id="ARBA00023004"/>
    </source>
</evidence>
<keyword evidence="8 10" id="KW-0408">Iron</keyword>
<gene>
    <name evidence="12" type="ORF">DAPPUDRAFT_47680</name>
</gene>